<evidence type="ECO:0000313" key="2">
    <source>
        <dbReference type="Proteomes" id="UP000036923"/>
    </source>
</evidence>
<comment type="caution">
    <text evidence="1">The sequence shown here is derived from an EMBL/GenBank/DDBJ whole genome shotgun (WGS) entry which is preliminary data.</text>
</comment>
<keyword evidence="2" id="KW-1185">Reference proteome</keyword>
<proteinExistence type="predicted"/>
<accession>A0A0L6JGF7</accession>
<dbReference type="EMBL" id="LGTC01000001">
    <property type="protein sequence ID" value="KNY24956.1"/>
    <property type="molecule type" value="Genomic_DNA"/>
</dbReference>
<dbReference type="AlphaFoldDB" id="A0A0L6JGF7"/>
<dbReference type="Proteomes" id="UP000036923">
    <property type="component" value="Unassembled WGS sequence"/>
</dbReference>
<organism evidence="1 2">
    <name type="scientific">Pseudobacteroides cellulosolvens ATCC 35603 = DSM 2933</name>
    <dbReference type="NCBI Taxonomy" id="398512"/>
    <lineage>
        <taxon>Bacteria</taxon>
        <taxon>Bacillati</taxon>
        <taxon>Bacillota</taxon>
        <taxon>Clostridia</taxon>
        <taxon>Eubacteriales</taxon>
        <taxon>Oscillospiraceae</taxon>
        <taxon>Pseudobacteroides</taxon>
    </lineage>
</organism>
<evidence type="ECO:0000313" key="1">
    <source>
        <dbReference type="EMBL" id="KNY24956.1"/>
    </source>
</evidence>
<sequence length="83" mass="9585">MERWKGKLRAREFEANVEVFYEMPTYYSLGEWYGYGTAAKSIEAKEYDTNLGSIIVNNIKDINYSKSLFGFIGNGDLNLPKEE</sequence>
<name>A0A0L6JGF7_9FIRM</name>
<gene>
    <name evidence="1" type="ORF">Bccel_0213</name>
</gene>
<reference evidence="2" key="1">
    <citation type="submission" date="2015-07" db="EMBL/GenBank/DDBJ databases">
        <title>Near-Complete Genome Sequence of the Cellulolytic Bacterium Bacteroides (Pseudobacteroides) cellulosolvens ATCC 35603.</title>
        <authorList>
            <person name="Dassa B."/>
            <person name="Utturkar S.M."/>
            <person name="Klingeman D.M."/>
            <person name="Hurt R.A."/>
            <person name="Keller M."/>
            <person name="Xu J."/>
            <person name="Reddy Y.H.K."/>
            <person name="Borovok I."/>
            <person name="Grinberg I.R."/>
            <person name="Lamed R."/>
            <person name="Zhivin O."/>
            <person name="Bayer E.A."/>
            <person name="Brown S.D."/>
        </authorList>
    </citation>
    <scope>NUCLEOTIDE SEQUENCE [LARGE SCALE GENOMIC DNA]</scope>
    <source>
        <strain evidence="2">DSM 2933</strain>
    </source>
</reference>
<dbReference type="RefSeq" id="WP_036939656.1">
    <property type="nucleotide sequence ID" value="NZ_JQKC01000009.1"/>
</dbReference>
<protein>
    <submittedName>
        <fullName evidence="1">Uncharacterized protein</fullName>
    </submittedName>
</protein>